<reference evidence="2 3" key="1">
    <citation type="submission" date="2018-12" db="EMBL/GenBank/DDBJ databases">
        <title>Mesorhizobium carbonis sp. nov., isolated from coal mine water.</title>
        <authorList>
            <person name="Xin W."/>
            <person name="Xu Z."/>
            <person name="Xiang F."/>
            <person name="Zhang J."/>
            <person name="Xi L."/>
            <person name="Liu J."/>
        </authorList>
    </citation>
    <scope>NUCLEOTIDE SEQUENCE [LARGE SCALE GENOMIC DNA]</scope>
    <source>
        <strain evidence="2 3">B2.3</strain>
    </source>
</reference>
<gene>
    <name evidence="2" type="ORF">EJC49_24360</name>
</gene>
<evidence type="ECO:0000313" key="2">
    <source>
        <dbReference type="EMBL" id="RST80823.1"/>
    </source>
</evidence>
<sequence length="72" mass="7839">MASAFRKSPKGRSRTPRSFAPPSVLPDISPTRGEIGSPASRPLFRKRRVPSRPPLPAGRGEPRVSPVLRTPL</sequence>
<evidence type="ECO:0000256" key="1">
    <source>
        <dbReference type="SAM" id="MobiDB-lite"/>
    </source>
</evidence>
<evidence type="ECO:0000313" key="3">
    <source>
        <dbReference type="Proteomes" id="UP000278398"/>
    </source>
</evidence>
<name>A0A3S0G025_9HYPH</name>
<feature type="region of interest" description="Disordered" evidence="1">
    <location>
        <begin position="1"/>
        <end position="72"/>
    </location>
</feature>
<comment type="caution">
    <text evidence="2">The sequence shown here is derived from an EMBL/GenBank/DDBJ whole genome shotgun (WGS) entry which is preliminary data.</text>
</comment>
<protein>
    <submittedName>
        <fullName evidence="2">Uncharacterized protein</fullName>
    </submittedName>
</protein>
<dbReference type="AlphaFoldDB" id="A0A3S0G025"/>
<accession>A0A3S0G025</accession>
<proteinExistence type="predicted"/>
<feature type="non-terminal residue" evidence="2">
    <location>
        <position position="72"/>
    </location>
</feature>
<dbReference type="Proteomes" id="UP000278398">
    <property type="component" value="Unassembled WGS sequence"/>
</dbReference>
<dbReference type="EMBL" id="RWKW01000136">
    <property type="protein sequence ID" value="RST80823.1"/>
    <property type="molecule type" value="Genomic_DNA"/>
</dbReference>
<keyword evidence="3" id="KW-1185">Reference proteome</keyword>
<organism evidence="2 3">
    <name type="scientific">Aquibium carbonis</name>
    <dbReference type="NCBI Taxonomy" id="2495581"/>
    <lineage>
        <taxon>Bacteria</taxon>
        <taxon>Pseudomonadati</taxon>
        <taxon>Pseudomonadota</taxon>
        <taxon>Alphaproteobacteria</taxon>
        <taxon>Hyphomicrobiales</taxon>
        <taxon>Phyllobacteriaceae</taxon>
        <taxon>Aquibium</taxon>
    </lineage>
</organism>